<dbReference type="OrthoDB" id="10448081at2759"/>
<dbReference type="Proteomes" id="UP000193642">
    <property type="component" value="Unassembled WGS sequence"/>
</dbReference>
<accession>A0A1Y2BR11</accession>
<dbReference type="EMBL" id="MCGO01000051">
    <property type="protein sequence ID" value="ORY37189.1"/>
    <property type="molecule type" value="Genomic_DNA"/>
</dbReference>
<keyword evidence="2" id="KW-1185">Reference proteome</keyword>
<evidence type="ECO:0000313" key="2">
    <source>
        <dbReference type="Proteomes" id="UP000193642"/>
    </source>
</evidence>
<dbReference type="AlphaFoldDB" id="A0A1Y2BR11"/>
<protein>
    <submittedName>
        <fullName evidence="1">Uncharacterized protein</fullName>
    </submittedName>
</protein>
<proteinExistence type="predicted"/>
<reference evidence="1 2" key="1">
    <citation type="submission" date="2016-07" db="EMBL/GenBank/DDBJ databases">
        <title>Pervasive Adenine N6-methylation of Active Genes in Fungi.</title>
        <authorList>
            <consortium name="DOE Joint Genome Institute"/>
            <person name="Mondo S.J."/>
            <person name="Dannebaum R.O."/>
            <person name="Kuo R.C."/>
            <person name="Labutti K."/>
            <person name="Haridas S."/>
            <person name="Kuo A."/>
            <person name="Salamov A."/>
            <person name="Ahrendt S.R."/>
            <person name="Lipzen A."/>
            <person name="Sullivan W."/>
            <person name="Andreopoulos W.B."/>
            <person name="Clum A."/>
            <person name="Lindquist E."/>
            <person name="Daum C."/>
            <person name="Ramamoorthy G.K."/>
            <person name="Gryganskyi A."/>
            <person name="Culley D."/>
            <person name="Magnuson J.K."/>
            <person name="James T.Y."/>
            <person name="O'Malley M.A."/>
            <person name="Stajich J.E."/>
            <person name="Spatafora J.W."/>
            <person name="Visel A."/>
            <person name="Grigoriev I.V."/>
        </authorList>
    </citation>
    <scope>NUCLEOTIDE SEQUENCE [LARGE SCALE GENOMIC DNA]</scope>
    <source>
        <strain evidence="1 2">JEL800</strain>
    </source>
</reference>
<evidence type="ECO:0000313" key="1">
    <source>
        <dbReference type="EMBL" id="ORY37189.1"/>
    </source>
</evidence>
<name>A0A1Y2BR11_9FUNG</name>
<gene>
    <name evidence="1" type="ORF">BCR33DRAFT_742293</name>
</gene>
<comment type="caution">
    <text evidence="1">The sequence shown here is derived from an EMBL/GenBank/DDBJ whole genome shotgun (WGS) entry which is preliminary data.</text>
</comment>
<sequence length="119" mass="13866">MALSAILVQLPNLRVLELTSADKKSFIGVTQALPATNIHRVRYEYNPAIENEDMWGAEEEDSYYIGDEENEFVDLFSKASFVFKAVVMKRNTSEFVKKEWIEEEGFWHRMAVRNGESRR</sequence>
<organism evidence="1 2">
    <name type="scientific">Rhizoclosmatium globosum</name>
    <dbReference type="NCBI Taxonomy" id="329046"/>
    <lineage>
        <taxon>Eukaryota</taxon>
        <taxon>Fungi</taxon>
        <taxon>Fungi incertae sedis</taxon>
        <taxon>Chytridiomycota</taxon>
        <taxon>Chytridiomycota incertae sedis</taxon>
        <taxon>Chytridiomycetes</taxon>
        <taxon>Chytridiales</taxon>
        <taxon>Chytriomycetaceae</taxon>
        <taxon>Rhizoclosmatium</taxon>
    </lineage>
</organism>